<dbReference type="Pfam" id="PF00575">
    <property type="entry name" value="S1"/>
    <property type="match status" value="1"/>
</dbReference>
<dbReference type="EMBL" id="DVOG01000158">
    <property type="protein sequence ID" value="HIV04698.1"/>
    <property type="molecule type" value="Genomic_DNA"/>
</dbReference>
<feature type="domain" description="S1 motif" evidence="8">
    <location>
        <begin position="674"/>
        <end position="755"/>
    </location>
</feature>
<evidence type="ECO:0000256" key="5">
    <source>
        <dbReference type="ARBA" id="ARBA00022884"/>
    </source>
</evidence>
<dbReference type="GO" id="GO:0006402">
    <property type="term" value="P:mRNA catabolic process"/>
    <property type="evidence" value="ECO:0007669"/>
    <property type="project" value="TreeGrafter"/>
</dbReference>
<protein>
    <recommendedName>
        <fullName evidence="6">Ribonuclease R</fullName>
        <shortName evidence="6">RNase R</shortName>
        <ecNumber evidence="6">3.1.13.1</ecNumber>
    </recommendedName>
</protein>
<evidence type="ECO:0000256" key="6">
    <source>
        <dbReference type="HAMAP-Rule" id="MF_01895"/>
    </source>
</evidence>
<evidence type="ECO:0000256" key="2">
    <source>
        <dbReference type="ARBA" id="ARBA00022722"/>
    </source>
</evidence>
<dbReference type="InterPro" id="IPR040476">
    <property type="entry name" value="CSD2"/>
</dbReference>
<dbReference type="GO" id="GO:0005829">
    <property type="term" value="C:cytosol"/>
    <property type="evidence" value="ECO:0007669"/>
    <property type="project" value="TreeGrafter"/>
</dbReference>
<evidence type="ECO:0000259" key="8">
    <source>
        <dbReference type="PROSITE" id="PS50126"/>
    </source>
</evidence>
<dbReference type="InterPro" id="IPR011805">
    <property type="entry name" value="RNase_R"/>
</dbReference>
<sequence length="778" mass="87619">MDTEEKILEFMRRKDYSPLRADELCKALGGDGKFFRKLKKTLPRMARAGTIAQVKRDRYCLPDDAGLVSGRLMFRASGSAKLLPDVPADGSPTPRAVRVRAEDTGTALHGDRVVVRIEKKRRRGNFRGRYDAQDDDDLPRGSVVKILERAFASTTGTLIRSRYYWAVRPDDPRIAKDILVPDPARSPLFPQPKEGEKVVVRLNEWTRRSENPTGEIEKVLGVSHTPLAEYRAILFRYRLSPKFPDAVAAELRDVPASVSEKEIRGRLDIRNVFTITIDPDDAKDFDDALSIEHLPEGKTRVGVHIADVSRYVRPGTALDAEARARGNSTYLVGTVIPMLPHALSSGICSLVENEARLTKSIFAVFDAHGEIVSTEFANTVISSRKRLTYSQAFALMKEDDDRAIRALPAVPAHRSGYPGRALSELGDAELGELRANVRALWAIAAKLREKRMRDGALDLDMPEVKIYVDADGFAERVEQIEHDESHQLVEEFMLLANEIAARKFHQAKLPFISRVHDAPEPEKLAELREEMLDAGIKIGDLSKREEMTKLLAALKARDDAYPLRIRVLRSLKQACYRPSADGHYGLAKTYYAHFTSPIRRYADLTVHRTFDFFLQKNRLPTAPAKKVPAQTLSELAGTAAHISETERSSMEAERESAKIKLLEYFEREAQLKKKNVFEAVITDIRSIGLFVELKISQAYGLITLSSMTDDLYQIVSDGSAVVGRRSRRRYALGQTVSVTVERVDRFRRTMDFRLVPDAAEKPQRSRDAKSAGKRKRNR</sequence>
<dbReference type="GO" id="GO:0008859">
    <property type="term" value="F:exoribonuclease II activity"/>
    <property type="evidence" value="ECO:0007669"/>
    <property type="project" value="UniProtKB-UniRule"/>
</dbReference>
<keyword evidence="3 6" id="KW-0378">Hydrolase</keyword>
<comment type="caution">
    <text evidence="9">The sequence shown here is derived from an EMBL/GenBank/DDBJ whole genome shotgun (WGS) entry which is preliminary data.</text>
</comment>
<dbReference type="PANTHER" id="PTHR23355:SF9">
    <property type="entry name" value="DIS3-LIKE EXONUCLEASE 2"/>
    <property type="match status" value="1"/>
</dbReference>
<keyword evidence="5 6" id="KW-0694">RNA-binding</keyword>
<dbReference type="PROSITE" id="PS50126">
    <property type="entry name" value="S1"/>
    <property type="match status" value="1"/>
</dbReference>
<evidence type="ECO:0000256" key="7">
    <source>
        <dbReference type="SAM" id="MobiDB-lite"/>
    </source>
</evidence>
<comment type="catalytic activity">
    <reaction evidence="6">
        <text>Exonucleolytic cleavage in the 3'- to 5'-direction to yield nucleoside 5'-phosphates.</text>
        <dbReference type="EC" id="3.1.13.1"/>
    </reaction>
</comment>
<dbReference type="PANTHER" id="PTHR23355">
    <property type="entry name" value="RIBONUCLEASE"/>
    <property type="match status" value="1"/>
</dbReference>
<dbReference type="InterPro" id="IPR050180">
    <property type="entry name" value="RNR_Ribonuclease"/>
</dbReference>
<evidence type="ECO:0000313" key="10">
    <source>
        <dbReference type="Proteomes" id="UP000886812"/>
    </source>
</evidence>
<accession>A0A9D1NLL7</accession>
<dbReference type="EC" id="3.1.13.1" evidence="6"/>
<dbReference type="HAMAP" id="MF_01895">
    <property type="entry name" value="RNase_R"/>
    <property type="match status" value="1"/>
</dbReference>
<comment type="function">
    <text evidence="6">3'-5' exoribonuclease that releases 5'-nucleoside monophosphates and is involved in maturation of structured RNAs.</text>
</comment>
<dbReference type="AlphaFoldDB" id="A0A9D1NLL7"/>
<evidence type="ECO:0000256" key="1">
    <source>
        <dbReference type="ARBA" id="ARBA00022490"/>
    </source>
</evidence>
<dbReference type="Pfam" id="PF17876">
    <property type="entry name" value="CSD2"/>
    <property type="match status" value="1"/>
</dbReference>
<evidence type="ECO:0000256" key="3">
    <source>
        <dbReference type="ARBA" id="ARBA00022801"/>
    </source>
</evidence>
<comment type="subcellular location">
    <subcellularLocation>
        <location evidence="6">Cytoplasm</location>
    </subcellularLocation>
</comment>
<dbReference type="InterPro" id="IPR001900">
    <property type="entry name" value="RNase_II/R"/>
</dbReference>
<dbReference type="InterPro" id="IPR022966">
    <property type="entry name" value="RNase_II/R_CS"/>
</dbReference>
<dbReference type="Pfam" id="PF00773">
    <property type="entry name" value="RNB"/>
    <property type="match status" value="1"/>
</dbReference>
<dbReference type="Gene3D" id="2.40.50.140">
    <property type="entry name" value="Nucleic acid-binding proteins"/>
    <property type="match status" value="1"/>
</dbReference>
<evidence type="ECO:0000313" key="9">
    <source>
        <dbReference type="EMBL" id="HIV04698.1"/>
    </source>
</evidence>
<dbReference type="SUPFAM" id="SSF50249">
    <property type="entry name" value="Nucleic acid-binding proteins"/>
    <property type="match status" value="3"/>
</dbReference>
<name>A0A9D1NLL7_9BACT</name>
<organism evidence="9 10">
    <name type="scientific">Candidatus Spyradosoma merdigallinarum</name>
    <dbReference type="NCBI Taxonomy" id="2840950"/>
    <lineage>
        <taxon>Bacteria</taxon>
        <taxon>Pseudomonadati</taxon>
        <taxon>Verrucomicrobiota</taxon>
        <taxon>Opitutia</taxon>
        <taxon>Opitutia incertae sedis</taxon>
        <taxon>Candidatus Spyradosoma</taxon>
    </lineage>
</organism>
<keyword evidence="4 6" id="KW-0269">Exonuclease</keyword>
<keyword evidence="1 6" id="KW-0963">Cytoplasm</keyword>
<evidence type="ECO:0000256" key="4">
    <source>
        <dbReference type="ARBA" id="ARBA00022839"/>
    </source>
</evidence>
<dbReference type="SMART" id="SM00955">
    <property type="entry name" value="RNB"/>
    <property type="match status" value="1"/>
</dbReference>
<dbReference type="SMART" id="SM00316">
    <property type="entry name" value="S1"/>
    <property type="match status" value="1"/>
</dbReference>
<proteinExistence type="inferred from homology"/>
<reference evidence="9" key="1">
    <citation type="submission" date="2020-10" db="EMBL/GenBank/DDBJ databases">
        <authorList>
            <person name="Gilroy R."/>
        </authorList>
    </citation>
    <scope>NUCLEOTIDE SEQUENCE</scope>
    <source>
        <strain evidence="9">10669</strain>
    </source>
</reference>
<keyword evidence="2 6" id="KW-0540">Nuclease</keyword>
<dbReference type="Proteomes" id="UP000886812">
    <property type="component" value="Unassembled WGS sequence"/>
</dbReference>
<reference evidence="9" key="2">
    <citation type="journal article" date="2021" name="PeerJ">
        <title>Extensive microbial diversity within the chicken gut microbiome revealed by metagenomics and culture.</title>
        <authorList>
            <person name="Gilroy R."/>
            <person name="Ravi A."/>
            <person name="Getino M."/>
            <person name="Pursley I."/>
            <person name="Horton D.L."/>
            <person name="Alikhan N.F."/>
            <person name="Baker D."/>
            <person name="Gharbi K."/>
            <person name="Hall N."/>
            <person name="Watson M."/>
            <person name="Adriaenssens E.M."/>
            <person name="Foster-Nyarko E."/>
            <person name="Jarju S."/>
            <person name="Secka A."/>
            <person name="Antonio M."/>
            <person name="Oren A."/>
            <person name="Chaudhuri R.R."/>
            <person name="La Ragione R."/>
            <person name="Hildebrand F."/>
            <person name="Pallen M.J."/>
        </authorList>
    </citation>
    <scope>NUCLEOTIDE SEQUENCE</scope>
    <source>
        <strain evidence="9">10669</strain>
    </source>
</reference>
<gene>
    <name evidence="6" type="primary">rnr</name>
    <name evidence="9" type="ORF">IAC75_06090</name>
</gene>
<dbReference type="CDD" id="cd04471">
    <property type="entry name" value="S1_RNase_R"/>
    <property type="match status" value="1"/>
</dbReference>
<dbReference type="InterPro" id="IPR012340">
    <property type="entry name" value="NA-bd_OB-fold"/>
</dbReference>
<dbReference type="GO" id="GO:0003723">
    <property type="term" value="F:RNA binding"/>
    <property type="evidence" value="ECO:0007669"/>
    <property type="project" value="UniProtKB-UniRule"/>
</dbReference>
<dbReference type="InterPro" id="IPR003029">
    <property type="entry name" value="S1_domain"/>
</dbReference>
<feature type="region of interest" description="Disordered" evidence="7">
    <location>
        <begin position="757"/>
        <end position="778"/>
    </location>
</feature>
<dbReference type="PROSITE" id="PS01175">
    <property type="entry name" value="RIBONUCLEASE_II"/>
    <property type="match status" value="1"/>
</dbReference>
<feature type="compositionally biased region" description="Basic and acidic residues" evidence="7">
    <location>
        <begin position="758"/>
        <end position="770"/>
    </location>
</feature>
<comment type="similarity">
    <text evidence="6">Belongs to the RNR ribonuclease family. RNase R subfamily.</text>
</comment>